<evidence type="ECO:0000259" key="1">
    <source>
        <dbReference type="Pfam" id="PF00326"/>
    </source>
</evidence>
<dbReference type="SUPFAM" id="SSF53474">
    <property type="entry name" value="alpha/beta-Hydrolases"/>
    <property type="match status" value="1"/>
</dbReference>
<accession>A0ABS7PQ16</accession>
<evidence type="ECO:0000313" key="3">
    <source>
        <dbReference type="EMBL" id="MBY8823419.1"/>
    </source>
</evidence>
<dbReference type="Gene3D" id="2.140.10.30">
    <property type="entry name" value="Dipeptidylpeptidase IV, N-terminal domain"/>
    <property type="match status" value="1"/>
</dbReference>
<evidence type="ECO:0000313" key="4">
    <source>
        <dbReference type="Proteomes" id="UP000706039"/>
    </source>
</evidence>
<dbReference type="InterPro" id="IPR002469">
    <property type="entry name" value="Peptidase_S9B_N"/>
</dbReference>
<dbReference type="InterPro" id="IPR001375">
    <property type="entry name" value="Peptidase_S9_cat"/>
</dbReference>
<dbReference type="RefSeq" id="WP_222990527.1">
    <property type="nucleotide sequence ID" value="NZ_JAINVV010000006.1"/>
</dbReference>
<dbReference type="InterPro" id="IPR029058">
    <property type="entry name" value="AB_hydrolase_fold"/>
</dbReference>
<dbReference type="Pfam" id="PF00326">
    <property type="entry name" value="Peptidase_S9"/>
    <property type="match status" value="1"/>
</dbReference>
<evidence type="ECO:0000259" key="2">
    <source>
        <dbReference type="Pfam" id="PF00930"/>
    </source>
</evidence>
<dbReference type="Pfam" id="PF00930">
    <property type="entry name" value="DPPIV_N"/>
    <property type="match status" value="1"/>
</dbReference>
<dbReference type="EMBL" id="JAINVV010000006">
    <property type="protein sequence ID" value="MBY8823419.1"/>
    <property type="molecule type" value="Genomic_DNA"/>
</dbReference>
<dbReference type="PANTHER" id="PTHR11731">
    <property type="entry name" value="PROTEASE FAMILY S9B,C DIPEPTIDYL-PEPTIDASE IV-RELATED"/>
    <property type="match status" value="1"/>
</dbReference>
<dbReference type="SUPFAM" id="SSF82171">
    <property type="entry name" value="DPP6 N-terminal domain-like"/>
    <property type="match status" value="1"/>
</dbReference>
<feature type="domain" description="Dipeptidylpeptidase IV N-terminal" evidence="2">
    <location>
        <begin position="248"/>
        <end position="585"/>
    </location>
</feature>
<organism evidence="3 4">
    <name type="scientific">Sphingomonas colocasiae</name>
    <dbReference type="NCBI Taxonomy" id="1848973"/>
    <lineage>
        <taxon>Bacteria</taxon>
        <taxon>Pseudomonadati</taxon>
        <taxon>Pseudomonadota</taxon>
        <taxon>Alphaproteobacteria</taxon>
        <taxon>Sphingomonadales</taxon>
        <taxon>Sphingomonadaceae</taxon>
        <taxon>Sphingomonas</taxon>
    </lineage>
</organism>
<name>A0ABS7PQ16_9SPHN</name>
<gene>
    <name evidence="3" type="ORF">K7G82_14035</name>
</gene>
<keyword evidence="4" id="KW-1185">Reference proteome</keyword>
<feature type="domain" description="Peptidase S9 prolyl oligopeptidase catalytic" evidence="1">
    <location>
        <begin position="675"/>
        <end position="877"/>
    </location>
</feature>
<reference evidence="3 4" key="1">
    <citation type="submission" date="2021-08" db="EMBL/GenBank/DDBJ databases">
        <authorList>
            <person name="Tuo L."/>
        </authorList>
    </citation>
    <scope>NUCLEOTIDE SEQUENCE [LARGE SCALE GENOMIC DNA]</scope>
    <source>
        <strain evidence="3 4">JCM 31229</strain>
    </source>
</reference>
<dbReference type="Gene3D" id="3.40.50.1820">
    <property type="entry name" value="alpha/beta hydrolase"/>
    <property type="match status" value="1"/>
</dbReference>
<protein>
    <submittedName>
        <fullName evidence="3">S9 family peptidase</fullName>
    </submittedName>
</protein>
<dbReference type="Proteomes" id="UP000706039">
    <property type="component" value="Unassembled WGS sequence"/>
</dbReference>
<proteinExistence type="predicted"/>
<comment type="caution">
    <text evidence="3">The sequence shown here is derived from an EMBL/GenBank/DDBJ whole genome shotgun (WGS) entry which is preliminary data.</text>
</comment>
<dbReference type="InterPro" id="IPR050278">
    <property type="entry name" value="Serine_Prot_S9B/DPPIV"/>
</dbReference>
<dbReference type="PANTHER" id="PTHR11731:SF193">
    <property type="entry name" value="DIPEPTIDYL PEPTIDASE 9"/>
    <property type="match status" value="1"/>
</dbReference>
<sequence length="893" mass="97011">MIGRFALDLAAARSLAFLKSGIFQHRLRAVAPRSFATSPPVLRALARAGELLWLVPRTWGGERPMQRMSRSALTSTIQPVGAEPPLAPAGANRMWKPRMHRSIIAGVVNLALAGSAIAAPSTEDMSARYTRALASTGQALAPLILNPSVTPTWFKNGGFWYRRARAGGGEYRIVQSSGASAMAFDHARLAEAASHAAGTKLGAWDLTVTALEPATWVELTSGGNMIRCTLPDYRCTAPAAPAATDPRQSVSPTGRNAIFAKDHNLWLRDLTSGREQALTTNGTDYFAWGKLPDSMLLTLVNERSSLPLPPWGASWSPDGRFVVASRIDERPIKPYPFLEAVPQDGSFAPVLRTARISLLGEPTPVMTAMVFDTVTGTSVPVALPKDFSKASLIEIFGWSDDGKRFYALMPGEGRDLELTEVDAATGAMRALIVERADGFLGLNSEMYNAPNVRVINGGRDLIWYSQRSGWGHLYRFDLRTGKLRNAITRGNWLVRDILHVDEARGRIIFTGSGREPGDPYRRRVYRVNLDGSELTLLTPEDGDHVLAGQSTGAYALFFGIKPTASKVSPDGASFIDSWSTPSMPPVTVLRRTSDGGIIGRLETTDIGALDALGWRPPEHFVVKAADGKTDIYGAIWWPDAAMGDRVPIIDNLYGGPQSSIVPHGFTASGWNDSFALTRLGFAVVTVDSRGTPLRSQAFQDESFANFGDTMTDDHAAVIKQLAARYPRLDADRVGVTGHSLGGYISTRAMLRYPDIFKVGVSSAGSHIYEALYGTSGVFQNPDYGNGRELKPTPDASPANYRAMSNAPLAGKLRGRLLIGYGELDENALSASTLQFLDALTKADRPYDLVYLANTTHRFGSGGDYFTRRRWDYFTEHLLGVEPPLSPYARSAPN</sequence>